<reference evidence="1 2" key="1">
    <citation type="submission" date="2017-11" db="EMBL/GenBank/DDBJ databases">
        <title>De-novo sequencing of pomegranate (Punica granatum L.) genome.</title>
        <authorList>
            <person name="Akparov Z."/>
            <person name="Amiraslanov A."/>
            <person name="Hajiyeva S."/>
            <person name="Abbasov M."/>
            <person name="Kaur K."/>
            <person name="Hamwieh A."/>
            <person name="Solovyev V."/>
            <person name="Salamov A."/>
            <person name="Braich B."/>
            <person name="Kosarev P."/>
            <person name="Mahmoud A."/>
            <person name="Hajiyev E."/>
            <person name="Babayeva S."/>
            <person name="Izzatullayeva V."/>
            <person name="Mammadov A."/>
            <person name="Mammadov A."/>
            <person name="Sharifova S."/>
            <person name="Ojaghi J."/>
            <person name="Eynullazada K."/>
            <person name="Bayramov B."/>
            <person name="Abdulazimova A."/>
            <person name="Shahmuradov I."/>
        </authorList>
    </citation>
    <scope>NUCLEOTIDE SEQUENCE [LARGE SCALE GENOMIC DNA]</scope>
    <source>
        <strain evidence="2">cv. AG2017</strain>
        <tissue evidence="1">Leaf</tissue>
    </source>
</reference>
<proteinExistence type="predicted"/>
<sequence length="107" mass="10138">MARQAAVLFVVFMAVIGLACAASYDDTIAPVSPGAASEAPDSAIGAIDEGSSPSGNVNSAEAAPIGGPVPAGAFPPTAPASSPSSNGATALKVSAVAAVVTAAGYFF</sequence>
<dbReference type="Proteomes" id="UP000233551">
    <property type="component" value="Unassembled WGS sequence"/>
</dbReference>
<dbReference type="EMBL" id="PGOL01000105">
    <property type="protein sequence ID" value="PKI77085.1"/>
    <property type="molecule type" value="Genomic_DNA"/>
</dbReference>
<organism evidence="1 2">
    <name type="scientific">Punica granatum</name>
    <name type="common">Pomegranate</name>
    <dbReference type="NCBI Taxonomy" id="22663"/>
    <lineage>
        <taxon>Eukaryota</taxon>
        <taxon>Viridiplantae</taxon>
        <taxon>Streptophyta</taxon>
        <taxon>Embryophyta</taxon>
        <taxon>Tracheophyta</taxon>
        <taxon>Spermatophyta</taxon>
        <taxon>Magnoliopsida</taxon>
        <taxon>eudicotyledons</taxon>
        <taxon>Gunneridae</taxon>
        <taxon>Pentapetalae</taxon>
        <taxon>rosids</taxon>
        <taxon>malvids</taxon>
        <taxon>Myrtales</taxon>
        <taxon>Lythraceae</taxon>
        <taxon>Punica</taxon>
    </lineage>
</organism>
<gene>
    <name evidence="1" type="ORF">CRG98_002588</name>
</gene>
<protein>
    <submittedName>
        <fullName evidence="1">Uncharacterized protein</fullName>
    </submittedName>
</protein>
<dbReference type="GeneID" id="116212272"/>
<evidence type="ECO:0000313" key="2">
    <source>
        <dbReference type="Proteomes" id="UP000233551"/>
    </source>
</evidence>
<evidence type="ECO:0000313" key="1">
    <source>
        <dbReference type="EMBL" id="PKI77085.1"/>
    </source>
</evidence>
<name>A0A2I0L8Q9_PUNGR</name>
<dbReference type="PROSITE" id="PS51257">
    <property type="entry name" value="PROKAR_LIPOPROTEIN"/>
    <property type="match status" value="1"/>
</dbReference>
<dbReference type="AlphaFoldDB" id="A0A2I0L8Q9"/>
<comment type="caution">
    <text evidence="1">The sequence shown here is derived from an EMBL/GenBank/DDBJ whole genome shotgun (WGS) entry which is preliminary data.</text>
</comment>
<accession>A0A2I0L8Q9</accession>
<keyword evidence="2" id="KW-1185">Reference proteome</keyword>